<dbReference type="InterPro" id="IPR000209">
    <property type="entry name" value="Peptidase_S8/S53_dom"/>
</dbReference>
<evidence type="ECO:0000256" key="2">
    <source>
        <dbReference type="ARBA" id="ARBA00022670"/>
    </source>
</evidence>
<dbReference type="InterPro" id="IPR010259">
    <property type="entry name" value="S8pro/Inhibitor_I9"/>
</dbReference>
<dbReference type="InterPro" id="IPR037045">
    <property type="entry name" value="S8pro/Inhibitor_I9_sf"/>
</dbReference>
<dbReference type="PROSITE" id="PS00136">
    <property type="entry name" value="SUBTILASE_ASP"/>
    <property type="match status" value="1"/>
</dbReference>
<evidence type="ECO:0000256" key="1">
    <source>
        <dbReference type="ARBA" id="ARBA00011073"/>
    </source>
</evidence>
<dbReference type="PANTHER" id="PTHR43806">
    <property type="entry name" value="PEPTIDASE S8"/>
    <property type="match status" value="1"/>
</dbReference>
<evidence type="ECO:0000313" key="10">
    <source>
        <dbReference type="EMBL" id="KZV89963.1"/>
    </source>
</evidence>
<dbReference type="PROSITE" id="PS51892">
    <property type="entry name" value="SUBTILASE"/>
    <property type="match status" value="1"/>
</dbReference>
<keyword evidence="7" id="KW-0732">Signal</keyword>
<dbReference type="Proteomes" id="UP000077266">
    <property type="component" value="Unassembled WGS sequence"/>
</dbReference>
<protein>
    <recommendedName>
        <fullName evidence="12">Serine-type endopeptidase</fullName>
    </recommendedName>
</protein>
<keyword evidence="2 5" id="KW-0645">Protease</keyword>
<feature type="active site" description="Charge relay system" evidence="5">
    <location>
        <position position="206"/>
    </location>
</feature>
<dbReference type="PROSITE" id="PS00138">
    <property type="entry name" value="SUBTILASE_SER"/>
    <property type="match status" value="1"/>
</dbReference>
<dbReference type="PRINTS" id="PR00723">
    <property type="entry name" value="SUBTILISIN"/>
</dbReference>
<name>A0A165G4B0_EXIGL</name>
<dbReference type="InterPro" id="IPR034193">
    <property type="entry name" value="PCSK9_ProteinaseK-like"/>
</dbReference>
<dbReference type="PROSITE" id="PS00137">
    <property type="entry name" value="SUBTILASE_HIS"/>
    <property type="match status" value="1"/>
</dbReference>
<dbReference type="InterPro" id="IPR050131">
    <property type="entry name" value="Peptidase_S8_subtilisin-like"/>
</dbReference>
<dbReference type="Gene3D" id="3.40.50.200">
    <property type="entry name" value="Peptidase S8/S53 domain"/>
    <property type="match status" value="1"/>
</dbReference>
<evidence type="ECO:0008006" key="12">
    <source>
        <dbReference type="Google" id="ProtNLM"/>
    </source>
</evidence>
<evidence type="ECO:0000256" key="6">
    <source>
        <dbReference type="RuleBase" id="RU003355"/>
    </source>
</evidence>
<evidence type="ECO:0000259" key="9">
    <source>
        <dbReference type="Pfam" id="PF05922"/>
    </source>
</evidence>
<dbReference type="Gene3D" id="3.30.70.80">
    <property type="entry name" value="Peptidase S8 propeptide/proteinase inhibitor I9"/>
    <property type="match status" value="1"/>
</dbReference>
<feature type="chain" id="PRO_5007858049" description="Serine-type endopeptidase" evidence="7">
    <location>
        <begin position="17"/>
        <end position="497"/>
    </location>
</feature>
<dbReference type="InParanoid" id="A0A165G4B0"/>
<evidence type="ECO:0000256" key="4">
    <source>
        <dbReference type="ARBA" id="ARBA00022825"/>
    </source>
</evidence>
<reference evidence="10 11" key="1">
    <citation type="journal article" date="2016" name="Mol. Biol. Evol.">
        <title>Comparative Genomics of Early-Diverging Mushroom-Forming Fungi Provides Insights into the Origins of Lignocellulose Decay Capabilities.</title>
        <authorList>
            <person name="Nagy L.G."/>
            <person name="Riley R."/>
            <person name="Tritt A."/>
            <person name="Adam C."/>
            <person name="Daum C."/>
            <person name="Floudas D."/>
            <person name="Sun H."/>
            <person name="Yadav J.S."/>
            <person name="Pangilinan J."/>
            <person name="Larsson K.H."/>
            <person name="Matsuura K."/>
            <person name="Barry K."/>
            <person name="Labutti K."/>
            <person name="Kuo R."/>
            <person name="Ohm R.A."/>
            <person name="Bhattacharya S.S."/>
            <person name="Shirouzu T."/>
            <person name="Yoshinaga Y."/>
            <person name="Martin F.M."/>
            <person name="Grigoriev I.V."/>
            <person name="Hibbett D.S."/>
        </authorList>
    </citation>
    <scope>NUCLEOTIDE SEQUENCE [LARGE SCALE GENOMIC DNA]</scope>
    <source>
        <strain evidence="10 11">HHB12029</strain>
    </source>
</reference>
<dbReference type="GO" id="GO:0006508">
    <property type="term" value="P:proteolysis"/>
    <property type="evidence" value="ECO:0007669"/>
    <property type="project" value="UniProtKB-KW"/>
</dbReference>
<dbReference type="CDD" id="cd04077">
    <property type="entry name" value="Peptidases_S8_PCSK9_ProteinaseK_like"/>
    <property type="match status" value="1"/>
</dbReference>
<dbReference type="EMBL" id="KV426059">
    <property type="protein sequence ID" value="KZV89963.1"/>
    <property type="molecule type" value="Genomic_DNA"/>
</dbReference>
<dbReference type="GO" id="GO:0005615">
    <property type="term" value="C:extracellular space"/>
    <property type="evidence" value="ECO:0007669"/>
    <property type="project" value="TreeGrafter"/>
</dbReference>
<feature type="domain" description="Peptidase S8/S53" evidence="8">
    <location>
        <begin position="165"/>
        <end position="398"/>
    </location>
</feature>
<dbReference type="InterPro" id="IPR015500">
    <property type="entry name" value="Peptidase_S8_subtilisin-rel"/>
</dbReference>
<sequence>MYSLLTTALFSLGVAAGPLSTSHLAGHSNAGRTLTLAPVLLPHPEVAHNAINNSYIVVLKKGAALDDHVMAAQDAHASSTDTAFQGGIRHVYDSHIKGYAGLFSQSTLEQLRAMPEVDYIEQDQLVYAVDLETQKSAPWGLARVSHRKKLGLGTFNKYAYDTDAGEGVDVYIIDTGVNIAHEEFEGRAKWGKTIPKDATDIDNNGHGTHCAGTVGSRKYGVAKAANIIAVKVLGDNGSGSMSDVVAGVSWAADSASAKMAEARAEFAKTGKTKHKGSVGNMSLGGGKSRVLDDTVNAAVDGGFHMAVAAGNDNRDACSYSPAAAEKAVTVGASTVGDERAYFSNYGECVDIFAPGLNILSTWIGATDATNMISGTSMASPHTAGLLAYLLSLYPSEKFNPVLEKDDLLDLTPKYDSPSAMAAMAQAALPGWLANWMPRRWLLSRQQQPVQQAPIPGPPTISPAQLKKALIALGTRDALVDLPAKTPNILIFNNATSA</sequence>
<feature type="active site" description="Charge relay system" evidence="5">
    <location>
        <position position="174"/>
    </location>
</feature>
<dbReference type="STRING" id="1314781.A0A165G4B0"/>
<dbReference type="AlphaFoldDB" id="A0A165G4B0"/>
<dbReference type="PANTHER" id="PTHR43806:SF11">
    <property type="entry name" value="CEREVISIN-RELATED"/>
    <property type="match status" value="1"/>
</dbReference>
<dbReference type="Pfam" id="PF00082">
    <property type="entry name" value="Peptidase_S8"/>
    <property type="match status" value="1"/>
</dbReference>
<gene>
    <name evidence="10" type="ORF">EXIGLDRAFT_649786</name>
</gene>
<feature type="domain" description="Inhibitor I9" evidence="9">
    <location>
        <begin position="54"/>
        <end position="127"/>
    </location>
</feature>
<dbReference type="Pfam" id="PF05922">
    <property type="entry name" value="Inhibitor_I9"/>
    <property type="match status" value="1"/>
</dbReference>
<accession>A0A165G4B0</accession>
<evidence type="ECO:0000256" key="5">
    <source>
        <dbReference type="PROSITE-ProRule" id="PRU01240"/>
    </source>
</evidence>
<dbReference type="InterPro" id="IPR023828">
    <property type="entry name" value="Peptidase_S8_Ser-AS"/>
</dbReference>
<keyword evidence="4 5" id="KW-0720">Serine protease</keyword>
<evidence type="ECO:0000256" key="7">
    <source>
        <dbReference type="SAM" id="SignalP"/>
    </source>
</evidence>
<dbReference type="FunCoup" id="A0A165G4B0">
    <property type="interactions" value="32"/>
</dbReference>
<evidence type="ECO:0000256" key="3">
    <source>
        <dbReference type="ARBA" id="ARBA00022801"/>
    </source>
</evidence>
<dbReference type="InterPro" id="IPR022398">
    <property type="entry name" value="Peptidase_S8_His-AS"/>
</dbReference>
<feature type="active site" description="Charge relay system" evidence="5">
    <location>
        <position position="376"/>
    </location>
</feature>
<dbReference type="GO" id="GO:0004252">
    <property type="term" value="F:serine-type endopeptidase activity"/>
    <property type="evidence" value="ECO:0007669"/>
    <property type="project" value="UniProtKB-UniRule"/>
</dbReference>
<dbReference type="InterPro" id="IPR036852">
    <property type="entry name" value="Peptidase_S8/S53_dom_sf"/>
</dbReference>
<keyword evidence="3 5" id="KW-0378">Hydrolase</keyword>
<dbReference type="InterPro" id="IPR023827">
    <property type="entry name" value="Peptidase_S8_Asp-AS"/>
</dbReference>
<proteinExistence type="inferred from homology"/>
<comment type="similarity">
    <text evidence="1 5 6">Belongs to the peptidase S8 family.</text>
</comment>
<organism evidence="10 11">
    <name type="scientific">Exidia glandulosa HHB12029</name>
    <dbReference type="NCBI Taxonomy" id="1314781"/>
    <lineage>
        <taxon>Eukaryota</taxon>
        <taxon>Fungi</taxon>
        <taxon>Dikarya</taxon>
        <taxon>Basidiomycota</taxon>
        <taxon>Agaricomycotina</taxon>
        <taxon>Agaricomycetes</taxon>
        <taxon>Auriculariales</taxon>
        <taxon>Exidiaceae</taxon>
        <taxon>Exidia</taxon>
    </lineage>
</organism>
<feature type="signal peptide" evidence="7">
    <location>
        <begin position="1"/>
        <end position="16"/>
    </location>
</feature>
<dbReference type="SUPFAM" id="SSF52743">
    <property type="entry name" value="Subtilisin-like"/>
    <property type="match status" value="1"/>
</dbReference>
<keyword evidence="11" id="KW-1185">Reference proteome</keyword>
<dbReference type="OrthoDB" id="206201at2759"/>
<evidence type="ECO:0000313" key="11">
    <source>
        <dbReference type="Proteomes" id="UP000077266"/>
    </source>
</evidence>
<evidence type="ECO:0000259" key="8">
    <source>
        <dbReference type="Pfam" id="PF00082"/>
    </source>
</evidence>